<dbReference type="Pfam" id="PF11951">
    <property type="entry name" value="Fungal_trans_2"/>
    <property type="match status" value="1"/>
</dbReference>
<accession>A0ABR4KC84</accession>
<keyword evidence="6" id="KW-1185">Reference proteome</keyword>
<organism evidence="5 6">
    <name type="scientific">Aspergillus pseudoustus</name>
    <dbReference type="NCBI Taxonomy" id="1810923"/>
    <lineage>
        <taxon>Eukaryota</taxon>
        <taxon>Fungi</taxon>
        <taxon>Dikarya</taxon>
        <taxon>Ascomycota</taxon>
        <taxon>Pezizomycotina</taxon>
        <taxon>Eurotiomycetes</taxon>
        <taxon>Eurotiomycetidae</taxon>
        <taxon>Eurotiales</taxon>
        <taxon>Aspergillaceae</taxon>
        <taxon>Aspergillus</taxon>
        <taxon>Aspergillus subgen. Nidulantes</taxon>
    </lineage>
</organism>
<evidence type="ECO:0000256" key="4">
    <source>
        <dbReference type="ARBA" id="ARBA00023242"/>
    </source>
</evidence>
<keyword evidence="4" id="KW-0539">Nucleus</keyword>
<evidence type="ECO:0000256" key="3">
    <source>
        <dbReference type="ARBA" id="ARBA00023163"/>
    </source>
</evidence>
<dbReference type="EMBL" id="JBFXLU010000040">
    <property type="protein sequence ID" value="KAL2849908.1"/>
    <property type="molecule type" value="Genomic_DNA"/>
</dbReference>
<dbReference type="SUPFAM" id="SSF57701">
    <property type="entry name" value="Zn2/Cys6 DNA-binding domain"/>
    <property type="match status" value="1"/>
</dbReference>
<name>A0ABR4KC84_9EURO</name>
<proteinExistence type="predicted"/>
<evidence type="ECO:0000313" key="5">
    <source>
        <dbReference type="EMBL" id="KAL2849908.1"/>
    </source>
</evidence>
<evidence type="ECO:0008006" key="7">
    <source>
        <dbReference type="Google" id="ProtNLM"/>
    </source>
</evidence>
<keyword evidence="1" id="KW-0805">Transcription regulation</keyword>
<dbReference type="Proteomes" id="UP001610446">
    <property type="component" value="Unassembled WGS sequence"/>
</dbReference>
<evidence type="ECO:0000256" key="2">
    <source>
        <dbReference type="ARBA" id="ARBA00023125"/>
    </source>
</evidence>
<keyword evidence="3" id="KW-0804">Transcription</keyword>
<sequence>MTPKACDHCYQNKEKCYFAPEAEVCLRCQHLGIVCCMSRENKRKGRRPVLKSFGHGSLQIWEPGRDREADVSNAKLGASALDRRSGRVDIGLDNTPLPANQGESNKNAPLSGYPEKVLLQRRLIPQTALDAIGILADGDKFTTIHIPFAMGRSFMQDLRGAIHSVLYHSGPVVIDGYLAFLSLVAHCQAPRLHWTTPDLRRGATALHNLRNVEIMLPQDALCVLLLGQALFVFEVLADSSTTSAHSIVQGALISAKPWYPLLSRVPAFDTVTFCPVLMDIVGCLVHRKVPIIRTCVQDRIVVDRYAGLCSSLLPLLYHLCVQSHAAKSGATTVDWGSTDREQPEDCYTDIERSIELWTPDIPPDFFTAYDEVEIQMMMTQANAYRLAALLVIHRLRFPLGVQDPLGQDYANCIFHEISSLFAHSNTQRAGAFPITFPLFISMIEVEGPGEDLLENLRRFPIQSICMLKLLEFVRHVRKIKESGENRLLFDLVEHDLTYAVIP</sequence>
<evidence type="ECO:0000256" key="1">
    <source>
        <dbReference type="ARBA" id="ARBA00023015"/>
    </source>
</evidence>
<protein>
    <recommendedName>
        <fullName evidence="7">Zn(2)-C6 fungal-type domain-containing protein</fullName>
    </recommendedName>
</protein>
<evidence type="ECO:0000313" key="6">
    <source>
        <dbReference type="Proteomes" id="UP001610446"/>
    </source>
</evidence>
<comment type="caution">
    <text evidence="5">The sequence shown here is derived from an EMBL/GenBank/DDBJ whole genome shotgun (WGS) entry which is preliminary data.</text>
</comment>
<dbReference type="Gene3D" id="4.10.240.10">
    <property type="entry name" value="Zn(2)-C6 fungal-type DNA-binding domain"/>
    <property type="match status" value="1"/>
</dbReference>
<dbReference type="InterPro" id="IPR021858">
    <property type="entry name" value="Fun_TF"/>
</dbReference>
<gene>
    <name evidence="5" type="ORF">BJY01DRAFT_245706</name>
</gene>
<reference evidence="5 6" key="1">
    <citation type="submission" date="2024-07" db="EMBL/GenBank/DDBJ databases">
        <title>Section-level genome sequencing and comparative genomics of Aspergillus sections Usti and Cavernicolus.</title>
        <authorList>
            <consortium name="Lawrence Berkeley National Laboratory"/>
            <person name="Nybo J.L."/>
            <person name="Vesth T.C."/>
            <person name="Theobald S."/>
            <person name="Frisvad J.C."/>
            <person name="Larsen T.O."/>
            <person name="Kjaerboelling I."/>
            <person name="Rothschild-Mancinelli K."/>
            <person name="Lyhne E.K."/>
            <person name="Kogle M.E."/>
            <person name="Barry K."/>
            <person name="Clum A."/>
            <person name="Na H."/>
            <person name="Ledsgaard L."/>
            <person name="Lin J."/>
            <person name="Lipzen A."/>
            <person name="Kuo A."/>
            <person name="Riley R."/>
            <person name="Mondo S."/>
            <person name="Labutti K."/>
            <person name="Haridas S."/>
            <person name="Pangalinan J."/>
            <person name="Salamov A.A."/>
            <person name="Simmons B.A."/>
            <person name="Magnuson J.K."/>
            <person name="Chen J."/>
            <person name="Drula E."/>
            <person name="Henrissat B."/>
            <person name="Wiebenga A."/>
            <person name="Lubbers R.J."/>
            <person name="Gomes A.C."/>
            <person name="Makela M.R."/>
            <person name="Stajich J."/>
            <person name="Grigoriev I.V."/>
            <person name="Mortensen U.H."/>
            <person name="De Vries R.P."/>
            <person name="Baker S.E."/>
            <person name="Andersen M.R."/>
        </authorList>
    </citation>
    <scope>NUCLEOTIDE SEQUENCE [LARGE SCALE GENOMIC DNA]</scope>
    <source>
        <strain evidence="5 6">CBS 123904</strain>
    </source>
</reference>
<keyword evidence="2" id="KW-0238">DNA-binding</keyword>
<dbReference type="InterPro" id="IPR036864">
    <property type="entry name" value="Zn2-C6_fun-type_DNA-bd_sf"/>
</dbReference>